<proteinExistence type="predicted"/>
<dbReference type="PANTHER" id="PTHR10625:SF1">
    <property type="entry name" value="HISTONE DEACETYLASE DOMAIN-CONTAINING PROTEIN"/>
    <property type="match status" value="1"/>
</dbReference>
<sequence>MSRPFGYVYDPRMLLHDCGYDKTMAENPQRIRLIHERLQQDGLLNAEKAIKIEAREASDEELMLNHPKALIDEIAALNNDKLCEEYCKDKEILWTCENTLEAARVASGATIEIVKAAIENRIDNGFAIIRPPGHHSYGKTPRGYCIFNNAVIGAKYALEYLGIKKVAIVDFDYHAGNGTYESVKNDNRIHLTSIHAHHHGAFWPFTREFDYATCNPHTLFVPLNGSMNTEADYLGIFHHVVLPQLRQIKPELIIISAGFDAGYFDIMGPVGQGVKAHGYGHMARLLAEVCPGKTIAVLEGGYFPKNYTESASMLVRGLQGLELPRIEFPKRLSGALVETLWNVLYHHQEWYPELKTKLDKLIEQQKVLKLKEFVPDQILFFGDRMRKIYDDMIKHGICRTKEWFPEVSAEQEKDMNSKIDKYISEYKFSANHDLPNEQQLLAQLVWDEQTRSDAFIQSAPFTTALITEYNAFVDGKIDNMMICDRELVRNAVQNGSFDKHEKYEHPF</sequence>
<dbReference type="EMBL" id="CANHGI010000002">
    <property type="protein sequence ID" value="CAI5441189.1"/>
    <property type="molecule type" value="Genomic_DNA"/>
</dbReference>
<dbReference type="GO" id="GO:0141221">
    <property type="term" value="F:histone deacetylase activity, hydrolytic mechanism"/>
    <property type="evidence" value="ECO:0007669"/>
    <property type="project" value="UniProtKB-EC"/>
</dbReference>
<gene>
    <name evidence="3" type="ORF">CAMP_LOCUS3826</name>
</gene>
<feature type="domain" description="Histone deacetylase" evidence="2">
    <location>
        <begin position="25"/>
        <end position="317"/>
    </location>
</feature>
<dbReference type="InterPro" id="IPR037138">
    <property type="entry name" value="His_deacetylse_dom_sf"/>
</dbReference>
<organism evidence="3 4">
    <name type="scientific">Caenorhabditis angaria</name>
    <dbReference type="NCBI Taxonomy" id="860376"/>
    <lineage>
        <taxon>Eukaryota</taxon>
        <taxon>Metazoa</taxon>
        <taxon>Ecdysozoa</taxon>
        <taxon>Nematoda</taxon>
        <taxon>Chromadorea</taxon>
        <taxon>Rhabditida</taxon>
        <taxon>Rhabditina</taxon>
        <taxon>Rhabditomorpha</taxon>
        <taxon>Rhabditoidea</taxon>
        <taxon>Rhabditidae</taxon>
        <taxon>Peloderinae</taxon>
        <taxon>Caenorhabditis</taxon>
    </lineage>
</organism>
<keyword evidence="4" id="KW-1185">Reference proteome</keyword>
<evidence type="ECO:0000313" key="3">
    <source>
        <dbReference type="EMBL" id="CAI5441189.1"/>
    </source>
</evidence>
<evidence type="ECO:0000313" key="4">
    <source>
        <dbReference type="Proteomes" id="UP001152747"/>
    </source>
</evidence>
<dbReference type="Gene3D" id="3.40.800.20">
    <property type="entry name" value="Histone deacetylase domain"/>
    <property type="match status" value="1"/>
</dbReference>
<accession>A0A9P1MV03</accession>
<dbReference type="InterPro" id="IPR023801">
    <property type="entry name" value="His_deacetylse_dom"/>
</dbReference>
<dbReference type="Proteomes" id="UP001152747">
    <property type="component" value="Unassembled WGS sequence"/>
</dbReference>
<comment type="catalytic activity">
    <reaction evidence="1">
        <text>N(6)-acetyl-L-lysyl-[histone] + H2O = L-lysyl-[histone] + acetate</text>
        <dbReference type="Rhea" id="RHEA:58196"/>
        <dbReference type="Rhea" id="RHEA-COMP:9845"/>
        <dbReference type="Rhea" id="RHEA-COMP:11338"/>
        <dbReference type="ChEBI" id="CHEBI:15377"/>
        <dbReference type="ChEBI" id="CHEBI:29969"/>
        <dbReference type="ChEBI" id="CHEBI:30089"/>
        <dbReference type="ChEBI" id="CHEBI:61930"/>
        <dbReference type="EC" id="3.5.1.98"/>
    </reaction>
</comment>
<dbReference type="SUPFAM" id="SSF52768">
    <property type="entry name" value="Arginase/deacetylase"/>
    <property type="match status" value="1"/>
</dbReference>
<evidence type="ECO:0000256" key="1">
    <source>
        <dbReference type="ARBA" id="ARBA00048287"/>
    </source>
</evidence>
<dbReference type="OrthoDB" id="424012at2759"/>
<dbReference type="GO" id="GO:0000118">
    <property type="term" value="C:histone deacetylase complex"/>
    <property type="evidence" value="ECO:0007669"/>
    <property type="project" value="TreeGrafter"/>
</dbReference>
<name>A0A9P1MV03_9PELO</name>
<dbReference type="PANTHER" id="PTHR10625">
    <property type="entry name" value="HISTONE DEACETYLASE HDAC1-RELATED"/>
    <property type="match status" value="1"/>
</dbReference>
<reference evidence="3" key="1">
    <citation type="submission" date="2022-11" db="EMBL/GenBank/DDBJ databases">
        <authorList>
            <person name="Kikuchi T."/>
        </authorList>
    </citation>
    <scope>NUCLEOTIDE SEQUENCE</scope>
    <source>
        <strain evidence="3">PS1010</strain>
    </source>
</reference>
<protein>
    <recommendedName>
        <fullName evidence="2">Histone deacetylase domain-containing protein</fullName>
    </recommendedName>
</protein>
<evidence type="ECO:0000259" key="2">
    <source>
        <dbReference type="Pfam" id="PF00850"/>
    </source>
</evidence>
<comment type="caution">
    <text evidence="3">The sequence shown here is derived from an EMBL/GenBank/DDBJ whole genome shotgun (WGS) entry which is preliminary data.</text>
</comment>
<dbReference type="AlphaFoldDB" id="A0A9P1MV03"/>
<dbReference type="InterPro" id="IPR000286">
    <property type="entry name" value="HDACs"/>
</dbReference>
<dbReference type="Pfam" id="PF00850">
    <property type="entry name" value="Hist_deacetyl"/>
    <property type="match status" value="1"/>
</dbReference>
<dbReference type="GO" id="GO:0040029">
    <property type="term" value="P:epigenetic regulation of gene expression"/>
    <property type="evidence" value="ECO:0007669"/>
    <property type="project" value="TreeGrafter"/>
</dbReference>
<dbReference type="PRINTS" id="PR01270">
    <property type="entry name" value="HDASUPER"/>
</dbReference>
<dbReference type="InterPro" id="IPR023696">
    <property type="entry name" value="Ureohydrolase_dom_sf"/>
</dbReference>